<protein>
    <recommendedName>
        <fullName evidence="7">Ribosomal RNA small subunit methyltransferase A</fullName>
        <ecNumber evidence="7">2.1.1.182</ecNumber>
    </recommendedName>
    <alternativeName>
        <fullName evidence="7">16S rRNA (adenine(1518)-N(6)/adenine(1519)-N(6))-dimethyltransferase</fullName>
    </alternativeName>
    <alternativeName>
        <fullName evidence="7">16S rRNA dimethyladenosine transferase</fullName>
    </alternativeName>
    <alternativeName>
        <fullName evidence="7">16S rRNA dimethylase</fullName>
    </alternativeName>
    <alternativeName>
        <fullName evidence="7">S-adenosylmethionine-6-N', N'-adenosyl(rRNA) dimethyltransferase</fullName>
    </alternativeName>
</protein>
<accession>A0AAW3ZYB7</accession>
<proteinExistence type="inferred from homology"/>
<evidence type="ECO:0000259" key="9">
    <source>
        <dbReference type="SMART" id="SM00650"/>
    </source>
</evidence>
<evidence type="ECO:0000256" key="6">
    <source>
        <dbReference type="ARBA" id="ARBA00022884"/>
    </source>
</evidence>
<dbReference type="InterPro" id="IPR020598">
    <property type="entry name" value="rRNA_Ade_methylase_Trfase_N"/>
</dbReference>
<keyword evidence="1 7" id="KW-0963">Cytoplasm</keyword>
<reference evidence="10 13" key="2">
    <citation type="submission" date="2020-10" db="EMBL/GenBank/DDBJ databases">
        <title>Campylobacter californiensis sp. nov. isolated from cattle and feral swine in California.</title>
        <authorList>
            <person name="Miller W.G."/>
        </authorList>
    </citation>
    <scope>NUCLEOTIDE SEQUENCE [LARGE SCALE GENOMIC DNA]</scope>
    <source>
        <strain evidence="10 13">RM12919</strain>
    </source>
</reference>
<gene>
    <name evidence="7 11" type="primary">rsmA</name>
    <name evidence="7" type="synonym">ksgA</name>
    <name evidence="10" type="ORF">CCAL12919_05945</name>
    <name evidence="11" type="ORF">CCAL9337_07810</name>
</gene>
<dbReference type="Gene3D" id="3.40.50.150">
    <property type="entry name" value="Vaccinia Virus protein VP39"/>
    <property type="match status" value="1"/>
</dbReference>
<dbReference type="InterPro" id="IPR011530">
    <property type="entry name" value="rRNA_adenine_dimethylase"/>
</dbReference>
<dbReference type="GO" id="GO:0052908">
    <property type="term" value="F:16S rRNA (adenine(1518)-N(6)/adenine(1519)-N(6))-dimethyltransferase activity"/>
    <property type="evidence" value="ECO:0007669"/>
    <property type="project" value="UniProtKB-EC"/>
</dbReference>
<evidence type="ECO:0000256" key="2">
    <source>
        <dbReference type="ARBA" id="ARBA00022552"/>
    </source>
</evidence>
<dbReference type="GO" id="GO:0003723">
    <property type="term" value="F:RNA binding"/>
    <property type="evidence" value="ECO:0007669"/>
    <property type="project" value="UniProtKB-UniRule"/>
</dbReference>
<keyword evidence="5 7" id="KW-0949">S-adenosyl-L-methionine</keyword>
<dbReference type="Proteomes" id="UP001318760">
    <property type="component" value="Unassembled WGS sequence"/>
</dbReference>
<dbReference type="SUPFAM" id="SSF53335">
    <property type="entry name" value="S-adenosyl-L-methionine-dependent methyltransferases"/>
    <property type="match status" value="1"/>
</dbReference>
<organism evidence="11 12">
    <name type="scientific">Campylobacter californiensis</name>
    <dbReference type="NCBI Taxonomy" id="1032243"/>
    <lineage>
        <taxon>Bacteria</taxon>
        <taxon>Pseudomonadati</taxon>
        <taxon>Campylobacterota</taxon>
        <taxon>Epsilonproteobacteria</taxon>
        <taxon>Campylobacterales</taxon>
        <taxon>Campylobacteraceae</taxon>
        <taxon>Campylobacter</taxon>
    </lineage>
</organism>
<dbReference type="Gene3D" id="1.10.8.100">
    <property type="entry name" value="Ribosomal RNA adenine dimethylase-like, domain 2"/>
    <property type="match status" value="1"/>
</dbReference>
<feature type="binding site" evidence="7 8">
    <location>
        <position position="42"/>
    </location>
    <ligand>
        <name>S-adenosyl-L-methionine</name>
        <dbReference type="ChEBI" id="CHEBI:59789"/>
    </ligand>
</feature>
<feature type="domain" description="Ribosomal RNA adenine methylase transferase N-terminal" evidence="9">
    <location>
        <begin position="18"/>
        <end position="196"/>
    </location>
</feature>
<keyword evidence="6 7" id="KW-0694">RNA-binding</keyword>
<comment type="similarity">
    <text evidence="7">Belongs to the class I-like SAM-binding methyltransferase superfamily. rRNA adenine N(6)-methyltransferase family. RsmA subfamily.</text>
</comment>
<feature type="binding site" evidence="7 8">
    <location>
        <position position="11"/>
    </location>
    <ligand>
        <name>S-adenosyl-L-methionine</name>
        <dbReference type="ChEBI" id="CHEBI:59789"/>
    </ligand>
</feature>
<dbReference type="RefSeq" id="WP_170016877.1">
    <property type="nucleotide sequence ID" value="NZ_CP012545.1"/>
</dbReference>
<dbReference type="EC" id="2.1.1.182" evidence="7"/>
<dbReference type="NCBIfam" id="TIGR00755">
    <property type="entry name" value="ksgA"/>
    <property type="match status" value="1"/>
</dbReference>
<dbReference type="PANTHER" id="PTHR11727:SF7">
    <property type="entry name" value="DIMETHYLADENOSINE TRANSFERASE-RELATED"/>
    <property type="match status" value="1"/>
</dbReference>
<dbReference type="AlphaFoldDB" id="A0AAW3ZYB7"/>
<keyword evidence="2 7" id="KW-0698">rRNA processing</keyword>
<dbReference type="PROSITE" id="PS51689">
    <property type="entry name" value="SAM_RNA_A_N6_MT"/>
    <property type="match status" value="1"/>
</dbReference>
<dbReference type="EMBL" id="LIWG01000010">
    <property type="protein sequence ID" value="MBE3608621.1"/>
    <property type="molecule type" value="Genomic_DNA"/>
</dbReference>
<evidence type="ECO:0000313" key="12">
    <source>
        <dbReference type="Proteomes" id="UP000650616"/>
    </source>
</evidence>
<evidence type="ECO:0000256" key="7">
    <source>
        <dbReference type="HAMAP-Rule" id="MF_00607"/>
    </source>
</evidence>
<dbReference type="InterPro" id="IPR023165">
    <property type="entry name" value="rRNA_Ade_diMease-like_C"/>
</dbReference>
<dbReference type="Proteomes" id="UP000650616">
    <property type="component" value="Unassembled WGS sequence"/>
</dbReference>
<dbReference type="InterPro" id="IPR001737">
    <property type="entry name" value="KsgA/Erm"/>
</dbReference>
<feature type="binding site" evidence="7 8">
    <location>
        <position position="91"/>
    </location>
    <ligand>
        <name>S-adenosyl-L-methionine</name>
        <dbReference type="ChEBI" id="CHEBI:59789"/>
    </ligand>
</feature>
<evidence type="ECO:0000256" key="8">
    <source>
        <dbReference type="PROSITE-ProRule" id="PRU01026"/>
    </source>
</evidence>
<evidence type="ECO:0000313" key="10">
    <source>
        <dbReference type="EMBL" id="MBE2986675.1"/>
    </source>
</evidence>
<sequence length="285" mass="32323">MIKAKKKFGQNFLQDQGVLSKIIKAIPNETTPNFIKNVVEIGPGLGDLTFWLLNSGFLLTSYEIDDELVPILNEKFQKEVKEGRFRLINKDANEAWREQQSLSDKPYILVANLPYYVATKMILSALQDELCVGVIAMTQKEVALKFACKGEDSDFSALGVLANLNGSCELLFDVAPECFEPKPKVVSSVLQITKSHELLGEFGLFKNLSEYKNFGEFLKICFSAPRKTLLKNLSSRFDKNLLNQLFLEMNLNTNLRPHESNVALYLEIYKQIKADNERKQQRSNG</sequence>
<comment type="caution">
    <text evidence="11">The sequence shown here is derived from an EMBL/GenBank/DDBJ whole genome shotgun (WGS) entry which is preliminary data.</text>
</comment>
<keyword evidence="4 7" id="KW-0808">Transferase</keyword>
<feature type="binding site" evidence="7 8">
    <location>
        <position position="13"/>
    </location>
    <ligand>
        <name>S-adenosyl-L-methionine</name>
        <dbReference type="ChEBI" id="CHEBI:59789"/>
    </ligand>
</feature>
<comment type="function">
    <text evidence="7">Specifically dimethylates two adjacent adenosines (A1518 and A1519) in the loop of a conserved hairpin near the 3'-end of 16S rRNA in the 30S particle. May play a critical role in biogenesis of 30S subunits.</text>
</comment>
<evidence type="ECO:0000313" key="13">
    <source>
        <dbReference type="Proteomes" id="UP001318760"/>
    </source>
</evidence>
<evidence type="ECO:0000256" key="5">
    <source>
        <dbReference type="ARBA" id="ARBA00022691"/>
    </source>
</evidence>
<evidence type="ECO:0000256" key="1">
    <source>
        <dbReference type="ARBA" id="ARBA00022490"/>
    </source>
</evidence>
<feature type="binding site" evidence="7 8">
    <location>
        <position position="112"/>
    </location>
    <ligand>
        <name>S-adenosyl-L-methionine</name>
        <dbReference type="ChEBI" id="CHEBI:59789"/>
    </ligand>
</feature>
<keyword evidence="12" id="KW-1185">Reference proteome</keyword>
<evidence type="ECO:0000256" key="3">
    <source>
        <dbReference type="ARBA" id="ARBA00022603"/>
    </source>
</evidence>
<dbReference type="GO" id="GO:0005829">
    <property type="term" value="C:cytosol"/>
    <property type="evidence" value="ECO:0007669"/>
    <property type="project" value="TreeGrafter"/>
</dbReference>
<comment type="subcellular location">
    <subcellularLocation>
        <location evidence="7">Cytoplasm</location>
    </subcellularLocation>
</comment>
<dbReference type="SMART" id="SM00650">
    <property type="entry name" value="rADc"/>
    <property type="match status" value="1"/>
</dbReference>
<dbReference type="InterPro" id="IPR029063">
    <property type="entry name" value="SAM-dependent_MTases_sf"/>
</dbReference>
<evidence type="ECO:0000313" key="11">
    <source>
        <dbReference type="EMBL" id="MBE3608621.1"/>
    </source>
</evidence>
<name>A0AAW3ZYB7_9BACT</name>
<evidence type="ECO:0000256" key="4">
    <source>
        <dbReference type="ARBA" id="ARBA00022679"/>
    </source>
</evidence>
<reference evidence="11 12" key="1">
    <citation type="submission" date="2015-08" db="EMBL/GenBank/DDBJ databases">
        <title>Comparative genomics of the Campylobacter concisus group.</title>
        <authorList>
            <person name="Yee E."/>
            <person name="Chapman M.H."/>
            <person name="Huynh S."/>
            <person name="Bono J.L."/>
            <person name="On S.L."/>
            <person name="St Leger J."/>
            <person name="Foster G."/>
            <person name="Parker C.T."/>
            <person name="Miller W.G."/>
        </authorList>
    </citation>
    <scope>NUCLEOTIDE SEQUENCE [LARGE SCALE GENOMIC DNA]</scope>
    <source>
        <strain evidence="11 12">RM9337</strain>
    </source>
</reference>
<dbReference type="PANTHER" id="PTHR11727">
    <property type="entry name" value="DIMETHYLADENOSINE TRANSFERASE"/>
    <property type="match status" value="1"/>
</dbReference>
<dbReference type="InterPro" id="IPR020596">
    <property type="entry name" value="rRNA_Ade_Mease_Trfase_CS"/>
</dbReference>
<feature type="binding site" evidence="7 8">
    <location>
        <position position="63"/>
    </location>
    <ligand>
        <name>S-adenosyl-L-methionine</name>
        <dbReference type="ChEBI" id="CHEBI:59789"/>
    </ligand>
</feature>
<dbReference type="Pfam" id="PF00398">
    <property type="entry name" value="RrnaAD"/>
    <property type="match status" value="1"/>
</dbReference>
<dbReference type="EMBL" id="JADBHS010000010">
    <property type="protein sequence ID" value="MBE2986675.1"/>
    <property type="molecule type" value="Genomic_DNA"/>
</dbReference>
<dbReference type="HAMAP" id="MF_00607">
    <property type="entry name" value="16SrRNA_methyltr_A"/>
    <property type="match status" value="1"/>
</dbReference>
<keyword evidence="3 7" id="KW-0489">Methyltransferase</keyword>
<dbReference type="PROSITE" id="PS01131">
    <property type="entry name" value="RRNA_A_DIMETH"/>
    <property type="match status" value="1"/>
</dbReference>
<comment type="catalytic activity">
    <reaction evidence="7">
        <text>adenosine(1518)/adenosine(1519) in 16S rRNA + 4 S-adenosyl-L-methionine = N(6)-dimethyladenosine(1518)/N(6)-dimethyladenosine(1519) in 16S rRNA + 4 S-adenosyl-L-homocysteine + 4 H(+)</text>
        <dbReference type="Rhea" id="RHEA:19609"/>
        <dbReference type="Rhea" id="RHEA-COMP:10232"/>
        <dbReference type="Rhea" id="RHEA-COMP:10233"/>
        <dbReference type="ChEBI" id="CHEBI:15378"/>
        <dbReference type="ChEBI" id="CHEBI:57856"/>
        <dbReference type="ChEBI" id="CHEBI:59789"/>
        <dbReference type="ChEBI" id="CHEBI:74411"/>
        <dbReference type="ChEBI" id="CHEBI:74493"/>
        <dbReference type="EC" id="2.1.1.182"/>
    </reaction>
</comment>